<dbReference type="SUPFAM" id="SSF52833">
    <property type="entry name" value="Thioredoxin-like"/>
    <property type="match status" value="1"/>
</dbReference>
<name>A0A0G4IH82_PLABS</name>
<dbReference type="SUPFAM" id="SSF48208">
    <property type="entry name" value="Six-hairpin glycosidases"/>
    <property type="match status" value="1"/>
</dbReference>
<dbReference type="STRING" id="37360.A0A0G4IH82"/>
<dbReference type="Pfam" id="PF03190">
    <property type="entry name" value="Thioredox_DsbH"/>
    <property type="match status" value="1"/>
</dbReference>
<feature type="domain" description="Spermatogenesis-associated protein 20-like TRX" evidence="2">
    <location>
        <begin position="70"/>
        <end position="225"/>
    </location>
</feature>
<feature type="compositionally biased region" description="Basic residues" evidence="1">
    <location>
        <begin position="861"/>
        <end position="870"/>
    </location>
</feature>
<dbReference type="EMBL" id="CDSF01000001">
    <property type="protein sequence ID" value="CEO94467.1"/>
    <property type="molecule type" value="Genomic_DNA"/>
</dbReference>
<dbReference type="CDD" id="cd02955">
    <property type="entry name" value="SSP411"/>
    <property type="match status" value="1"/>
</dbReference>
<feature type="non-terminal residue" evidence="3">
    <location>
        <position position="1"/>
    </location>
</feature>
<dbReference type="PANTHER" id="PTHR42899">
    <property type="entry name" value="SPERMATOGENESIS-ASSOCIATED PROTEIN 20"/>
    <property type="match status" value="1"/>
</dbReference>
<dbReference type="OrthoDB" id="1923667at2759"/>
<dbReference type="InterPro" id="IPR004879">
    <property type="entry name" value="Ssp411-like_TRX"/>
</dbReference>
<dbReference type="InterPro" id="IPR008928">
    <property type="entry name" value="6-hairpin_glycosidase_sf"/>
</dbReference>
<dbReference type="AlphaFoldDB" id="A0A0G4IH82"/>
<dbReference type="InterPro" id="IPR024705">
    <property type="entry name" value="Ssp411"/>
</dbReference>
<dbReference type="InterPro" id="IPR036249">
    <property type="entry name" value="Thioredoxin-like_sf"/>
</dbReference>
<evidence type="ECO:0000313" key="4">
    <source>
        <dbReference type="Proteomes" id="UP000039324"/>
    </source>
</evidence>
<feature type="region of interest" description="Disordered" evidence="1">
    <location>
        <begin position="854"/>
        <end position="878"/>
    </location>
</feature>
<dbReference type="Proteomes" id="UP000039324">
    <property type="component" value="Unassembled WGS sequence"/>
</dbReference>
<reference evidence="3 4" key="1">
    <citation type="submission" date="2015-02" db="EMBL/GenBank/DDBJ databases">
        <authorList>
            <person name="Chooi Y.-H."/>
        </authorList>
    </citation>
    <scope>NUCLEOTIDE SEQUENCE [LARGE SCALE GENOMIC DNA]</scope>
    <source>
        <strain evidence="3">E3</strain>
    </source>
</reference>
<proteinExistence type="predicted"/>
<dbReference type="PANTHER" id="PTHR42899:SF1">
    <property type="entry name" value="SPERMATOGENESIS-ASSOCIATED PROTEIN 20"/>
    <property type="match status" value="1"/>
</dbReference>
<keyword evidence="4" id="KW-1185">Reference proteome</keyword>
<sequence length="878" mass="96548">LLDAGGCTIVAGRRRRRAVFDGNPDPGVVRSAGLPIRAGRILVGATAAFRIVQRTMATRAAGRNLLASCAGSPYLLQHANNPVHWYPWGQQAFDRAKAENKPIFLSIGYSACHWCHVMERESFENEDIAKLMNEYFVNIKVDKEERPDVDRVYMTYVQATTGSGGWPLSVFLTPDLKPFLGGTYFPPVDKFGQPAFPTVLERVHEAWVSDKDDISNKASRVMALLADKLGGVGSAPQGGTPPISTSSSKLKEVVDHAFRSFHKRYDAKYGGFGRAPKFPTPVELQCLFALHSSGMLDAASSKTCLDMALHTLTMMGQGGIHDHVGGGFARYSVDELWHVPHFEKMLYDNAQLMQSYLAAYQLSNNVYFADVARSIFDYVGSPVIGEMRHEGGGFYSAEDADSLPFAGATESREGAFYLWTRSEIMDALGSTNGSAFCFHYNVKDSGNTDMSPMSDPHNEFRNRNVLIELGNAPLARTASHFRMSESELRAVLRESCRKLCSIRKEKRPPPNKDDKIIASWNAMMISACARAHQVLTVGTTDDARQSKESSRDFLSAAVECAQFVKRHLIISSPDTAPKQATVTGMRRSVRFVKDEVVYGPSAGADDFANMVWFIVASSSSLVSSSDILQSVQIAAMIDLYEASAEPRWLQCALDLQSVLDEKFAESGHAAYYSTDPNDDPNVLLRLVERSDGAEPSPNSVSLANSARLALFADRGEPNKFLERAQSLACWAVSSFAETGHTSMPLMLANIVLFNAGSASIKIVITGNRHIPDHYSTIQEFLRAIHSKYLPLKVILHVTSEEARDYLKSINDSVESMYDSAEQGGKATCYICEGFTCRPPITELSDLVSQLEHMGASDNRKPVVKSRRVTGKPKPDNDG</sequence>
<gene>
    <name evidence="3" type="ORF">PBRA_000252</name>
</gene>
<accession>A0A0G4IH82</accession>
<dbReference type="GO" id="GO:0005975">
    <property type="term" value="P:carbohydrate metabolic process"/>
    <property type="evidence" value="ECO:0007669"/>
    <property type="project" value="InterPro"/>
</dbReference>
<organism evidence="3 4">
    <name type="scientific">Plasmodiophora brassicae</name>
    <name type="common">Clubroot disease agent</name>
    <dbReference type="NCBI Taxonomy" id="37360"/>
    <lineage>
        <taxon>Eukaryota</taxon>
        <taxon>Sar</taxon>
        <taxon>Rhizaria</taxon>
        <taxon>Endomyxa</taxon>
        <taxon>Phytomyxea</taxon>
        <taxon>Plasmodiophorida</taxon>
        <taxon>Plasmodiophoridae</taxon>
        <taxon>Plasmodiophora</taxon>
    </lineage>
</organism>
<evidence type="ECO:0000313" key="3">
    <source>
        <dbReference type="EMBL" id="CEO94467.1"/>
    </source>
</evidence>
<evidence type="ECO:0000256" key="1">
    <source>
        <dbReference type="SAM" id="MobiDB-lite"/>
    </source>
</evidence>
<protein>
    <recommendedName>
        <fullName evidence="2">Spermatogenesis-associated protein 20-like TRX domain-containing protein</fullName>
    </recommendedName>
</protein>
<dbReference type="Gene3D" id="3.40.30.10">
    <property type="entry name" value="Glutaredoxin"/>
    <property type="match status" value="1"/>
</dbReference>
<dbReference type="OMA" id="PFYFGTY"/>
<evidence type="ECO:0000259" key="2">
    <source>
        <dbReference type="Pfam" id="PF03190"/>
    </source>
</evidence>